<feature type="non-terminal residue" evidence="1">
    <location>
        <position position="1"/>
    </location>
</feature>
<sequence>EYYEKQILSHYPDTLHRRDIKTSTSQTSGSADWGSSTKLYFNNEAYDSVSSTSSYTPVTTSSGAMLSTLDTTDVTQVMSTKDSKIVIPRLLEDILSIVFEKFPGLTKTKKSVLKDCLSERSLISSKNSNDLLADSTGLVEEKASKSSKRSQKQIDAESKINSMLPTKKVMFKNVGVATDKSFAPIKTIDNFVFKNIPQISTAAVPKMTSSHLDVVCVDGTKTDNVLDQESLYMSFENIEQDTCKIDAVSVSTTARTIRRSVKNFHSDEEHVIEVTSIVDINSNDAKSVQLEETQSFSEYLKELLTDIIGVVVGELYNESEN</sequence>
<protein>
    <submittedName>
        <fullName evidence="1">Uncharacterized protein</fullName>
    </submittedName>
</protein>
<accession>A0A4C1ZUA6</accession>
<dbReference type="Proteomes" id="UP000299102">
    <property type="component" value="Unassembled WGS sequence"/>
</dbReference>
<organism evidence="1 2">
    <name type="scientific">Eumeta variegata</name>
    <name type="common">Bagworm moth</name>
    <name type="synonym">Eumeta japonica</name>
    <dbReference type="NCBI Taxonomy" id="151549"/>
    <lineage>
        <taxon>Eukaryota</taxon>
        <taxon>Metazoa</taxon>
        <taxon>Ecdysozoa</taxon>
        <taxon>Arthropoda</taxon>
        <taxon>Hexapoda</taxon>
        <taxon>Insecta</taxon>
        <taxon>Pterygota</taxon>
        <taxon>Neoptera</taxon>
        <taxon>Endopterygota</taxon>
        <taxon>Lepidoptera</taxon>
        <taxon>Glossata</taxon>
        <taxon>Ditrysia</taxon>
        <taxon>Tineoidea</taxon>
        <taxon>Psychidae</taxon>
        <taxon>Oiketicinae</taxon>
        <taxon>Eumeta</taxon>
    </lineage>
</organism>
<comment type="caution">
    <text evidence="1">The sequence shown here is derived from an EMBL/GenBank/DDBJ whole genome shotgun (WGS) entry which is preliminary data.</text>
</comment>
<gene>
    <name evidence="1" type="ORF">EVAR_62159_1</name>
</gene>
<evidence type="ECO:0000313" key="1">
    <source>
        <dbReference type="EMBL" id="GBP91580.1"/>
    </source>
</evidence>
<dbReference type="AlphaFoldDB" id="A0A4C1ZUA6"/>
<reference evidence="1 2" key="1">
    <citation type="journal article" date="2019" name="Commun. Biol.">
        <title>The bagworm genome reveals a unique fibroin gene that provides high tensile strength.</title>
        <authorList>
            <person name="Kono N."/>
            <person name="Nakamura H."/>
            <person name="Ohtoshi R."/>
            <person name="Tomita M."/>
            <person name="Numata K."/>
            <person name="Arakawa K."/>
        </authorList>
    </citation>
    <scope>NUCLEOTIDE SEQUENCE [LARGE SCALE GENOMIC DNA]</scope>
</reference>
<evidence type="ECO:0000313" key="2">
    <source>
        <dbReference type="Proteomes" id="UP000299102"/>
    </source>
</evidence>
<keyword evidence="2" id="KW-1185">Reference proteome</keyword>
<dbReference type="EMBL" id="BGZK01002183">
    <property type="protein sequence ID" value="GBP91580.1"/>
    <property type="molecule type" value="Genomic_DNA"/>
</dbReference>
<name>A0A4C1ZUA6_EUMVA</name>
<proteinExistence type="predicted"/>